<keyword evidence="4 8" id="KW-0732">Signal</keyword>
<accession>A0A316V5M5</accession>
<dbReference type="STRING" id="1280837.A0A316V5M5"/>
<dbReference type="SUPFAM" id="SSF51011">
    <property type="entry name" value="Glycosyl hydrolase domain"/>
    <property type="match status" value="1"/>
</dbReference>
<evidence type="ECO:0000256" key="3">
    <source>
        <dbReference type="ARBA" id="ARBA00012755"/>
    </source>
</evidence>
<dbReference type="InterPro" id="IPR013780">
    <property type="entry name" value="Glyco_hydro_b"/>
</dbReference>
<evidence type="ECO:0000256" key="1">
    <source>
        <dbReference type="ARBA" id="ARBA00001255"/>
    </source>
</evidence>
<dbReference type="Gene3D" id="2.60.120.260">
    <property type="entry name" value="Galactose-binding domain-like"/>
    <property type="match status" value="1"/>
</dbReference>
<dbReference type="CDD" id="cd04081">
    <property type="entry name" value="CBM35_galactosidase-like"/>
    <property type="match status" value="1"/>
</dbReference>
<dbReference type="PRINTS" id="PR00740">
    <property type="entry name" value="GLHYDRLASE27"/>
</dbReference>
<dbReference type="Pfam" id="PF16499">
    <property type="entry name" value="Melibiase_2"/>
    <property type="match status" value="1"/>
</dbReference>
<dbReference type="InterPro" id="IPR017853">
    <property type="entry name" value="GH"/>
</dbReference>
<dbReference type="EC" id="3.2.1.22" evidence="3 7"/>
<sequence length="565" mass="60396">MQISSSFLALALGLTTAVNAASIAQPNRRAADTSFQKPVLGYNTYNAIGCQPTEKFAHEQINTMQKDGYLAAGYDLFSIDCGWQENNIHRNSSAGNAIPQNLTSFPAGMQALGQYAISRGFRYGLYSDAGYRSCLPTAISDEVGSLGYENEDAAQFASWNVSYLKYDNCYASGPTPADSAPLSPRKDFITRYSPMTTALRSRGIMGELVCQWGLGYITNAGYIEGPVAWTGNISTSFRMAGDISDNWGAVNRIINQAIYVANTDMTGPGHHGDGDLLEVGNGGMSFAEEQSHFAFWSMIKSALMMSTDLTKLSSEEQKLLTNSKLIDINQDDLGKPVKLVQRYTNDHDLFAGPLSNGDMAVLAINQMNSTRSLSIDFSDLNITKANVEDLISGYTGSGASSYSANIDGHAPIALRLSNIVKSTKAPPSVDWIDATSGTRSGDANIQVCSACPGGKKVGYIGNGTNNSLTFDNLKVNSANATILFDYLNCDVTVTSSTNMRTGSISVNGGEPVDVSFPISGYNWDASITHNYRVALSGFKPGSSNSINITSTSGYAPDVSRIGIIA</sequence>
<dbReference type="Gene3D" id="2.60.40.1180">
    <property type="entry name" value="Golgi alpha-mannosidase II"/>
    <property type="match status" value="1"/>
</dbReference>
<evidence type="ECO:0000313" key="10">
    <source>
        <dbReference type="EMBL" id="PWN31523.1"/>
    </source>
</evidence>
<evidence type="ECO:0000256" key="6">
    <source>
        <dbReference type="ARBA" id="ARBA00023295"/>
    </source>
</evidence>
<dbReference type="OrthoDB" id="5795902at2759"/>
<dbReference type="Proteomes" id="UP000245771">
    <property type="component" value="Unassembled WGS sequence"/>
</dbReference>
<protein>
    <recommendedName>
        <fullName evidence="3 7">Alpha-galactosidase</fullName>
        <ecNumber evidence="3 7">3.2.1.22</ecNumber>
    </recommendedName>
    <alternativeName>
        <fullName evidence="7">Melibiase</fullName>
    </alternativeName>
</protein>
<dbReference type="InterPro" id="IPR002241">
    <property type="entry name" value="Glyco_hydro_27"/>
</dbReference>
<organism evidence="10 11">
    <name type="scientific">Meira miltonrushii</name>
    <dbReference type="NCBI Taxonomy" id="1280837"/>
    <lineage>
        <taxon>Eukaryota</taxon>
        <taxon>Fungi</taxon>
        <taxon>Dikarya</taxon>
        <taxon>Basidiomycota</taxon>
        <taxon>Ustilaginomycotina</taxon>
        <taxon>Exobasidiomycetes</taxon>
        <taxon>Exobasidiales</taxon>
        <taxon>Brachybasidiaceae</taxon>
        <taxon>Meira</taxon>
    </lineage>
</organism>
<dbReference type="InterPro" id="IPR041233">
    <property type="entry name" value="Melibiase_C"/>
</dbReference>
<keyword evidence="7" id="KW-1015">Disulfide bond</keyword>
<dbReference type="PANTHER" id="PTHR11452:SF75">
    <property type="entry name" value="ALPHA-GALACTOSIDASE MEL1"/>
    <property type="match status" value="1"/>
</dbReference>
<comment type="catalytic activity">
    <reaction evidence="1 7">
        <text>Hydrolysis of terminal, non-reducing alpha-D-galactose residues in alpha-D-galactosides, including galactose oligosaccharides, galactomannans and galactolipids.</text>
        <dbReference type="EC" id="3.2.1.22"/>
    </reaction>
</comment>
<feature type="signal peptide" evidence="8">
    <location>
        <begin position="1"/>
        <end position="20"/>
    </location>
</feature>
<comment type="similarity">
    <text evidence="2 7">Belongs to the glycosyl hydrolase 27 family.</text>
</comment>
<feature type="domain" description="Alpha galactosidase C-terminal" evidence="9">
    <location>
        <begin position="345"/>
        <end position="416"/>
    </location>
</feature>
<dbReference type="CDD" id="cd14792">
    <property type="entry name" value="GH27"/>
    <property type="match status" value="1"/>
</dbReference>
<dbReference type="AlphaFoldDB" id="A0A316V5M5"/>
<keyword evidence="11" id="KW-1185">Reference proteome</keyword>
<dbReference type="InterPro" id="IPR013785">
    <property type="entry name" value="Aldolase_TIM"/>
</dbReference>
<dbReference type="Gene3D" id="3.20.20.70">
    <property type="entry name" value="Aldolase class I"/>
    <property type="match status" value="1"/>
</dbReference>
<dbReference type="PANTHER" id="PTHR11452">
    <property type="entry name" value="ALPHA-GALACTOSIDASE/ALPHA-N-ACETYLGALACTOSAMINIDASE"/>
    <property type="match status" value="1"/>
</dbReference>
<evidence type="ECO:0000256" key="2">
    <source>
        <dbReference type="ARBA" id="ARBA00009743"/>
    </source>
</evidence>
<dbReference type="EMBL" id="KZ819607">
    <property type="protein sequence ID" value="PWN31523.1"/>
    <property type="molecule type" value="Genomic_DNA"/>
</dbReference>
<keyword evidence="5 7" id="KW-0378">Hydrolase</keyword>
<dbReference type="GeneID" id="37023283"/>
<dbReference type="InParanoid" id="A0A316V5M5"/>
<evidence type="ECO:0000313" key="11">
    <source>
        <dbReference type="Proteomes" id="UP000245771"/>
    </source>
</evidence>
<gene>
    <name evidence="10" type="ORF">FA14DRAFT_186136</name>
</gene>
<evidence type="ECO:0000256" key="5">
    <source>
        <dbReference type="ARBA" id="ARBA00022801"/>
    </source>
</evidence>
<dbReference type="GO" id="GO:0005975">
    <property type="term" value="P:carbohydrate metabolic process"/>
    <property type="evidence" value="ECO:0007669"/>
    <property type="project" value="InterPro"/>
</dbReference>
<dbReference type="GO" id="GO:0004557">
    <property type="term" value="F:alpha-galactosidase activity"/>
    <property type="evidence" value="ECO:0007669"/>
    <property type="project" value="UniProtKB-EC"/>
</dbReference>
<reference evidence="10 11" key="1">
    <citation type="journal article" date="2018" name="Mol. Biol. Evol.">
        <title>Broad Genomic Sampling Reveals a Smut Pathogenic Ancestry of the Fungal Clade Ustilaginomycotina.</title>
        <authorList>
            <person name="Kijpornyongpan T."/>
            <person name="Mondo S.J."/>
            <person name="Barry K."/>
            <person name="Sandor L."/>
            <person name="Lee J."/>
            <person name="Lipzen A."/>
            <person name="Pangilinan J."/>
            <person name="LaButti K."/>
            <person name="Hainaut M."/>
            <person name="Henrissat B."/>
            <person name="Grigoriev I.V."/>
            <person name="Spatafora J.W."/>
            <person name="Aime M.C."/>
        </authorList>
    </citation>
    <scope>NUCLEOTIDE SEQUENCE [LARGE SCALE GENOMIC DNA]</scope>
    <source>
        <strain evidence="10 11">MCA 3882</strain>
    </source>
</reference>
<dbReference type="RefSeq" id="XP_025351825.1">
    <property type="nucleotide sequence ID" value="XM_025501502.1"/>
</dbReference>
<evidence type="ECO:0000256" key="7">
    <source>
        <dbReference type="RuleBase" id="RU361168"/>
    </source>
</evidence>
<dbReference type="SUPFAM" id="SSF51445">
    <property type="entry name" value="(Trans)glycosidases"/>
    <property type="match status" value="1"/>
</dbReference>
<dbReference type="Pfam" id="PF17801">
    <property type="entry name" value="Melibiase_C"/>
    <property type="match status" value="1"/>
</dbReference>
<evidence type="ECO:0000256" key="8">
    <source>
        <dbReference type="SAM" id="SignalP"/>
    </source>
</evidence>
<evidence type="ECO:0000256" key="4">
    <source>
        <dbReference type="ARBA" id="ARBA00022729"/>
    </source>
</evidence>
<proteinExistence type="inferred from homology"/>
<evidence type="ECO:0000259" key="9">
    <source>
        <dbReference type="Pfam" id="PF17801"/>
    </source>
</evidence>
<name>A0A316V5M5_9BASI</name>
<feature type="chain" id="PRO_5016322585" description="Alpha-galactosidase" evidence="8">
    <location>
        <begin position="21"/>
        <end position="565"/>
    </location>
</feature>
<keyword evidence="6 7" id="KW-0326">Glycosidase</keyword>